<evidence type="ECO:0000256" key="1">
    <source>
        <dbReference type="ARBA" id="ARBA00004370"/>
    </source>
</evidence>
<dbReference type="FunFam" id="3.30.70.100:FF:000035">
    <property type="entry name" value="Heavy metal-associated isoprenylated plant protein 26"/>
    <property type="match status" value="1"/>
</dbReference>
<evidence type="ECO:0000256" key="2">
    <source>
        <dbReference type="ARBA" id="ARBA00022481"/>
    </source>
</evidence>
<dbReference type="GO" id="GO:0006950">
    <property type="term" value="P:response to stress"/>
    <property type="evidence" value="ECO:0007669"/>
    <property type="project" value="UniProtKB-ARBA"/>
</dbReference>
<evidence type="ECO:0000256" key="3">
    <source>
        <dbReference type="ARBA" id="ARBA00022539"/>
    </source>
</evidence>
<dbReference type="CDD" id="cd00371">
    <property type="entry name" value="HMA"/>
    <property type="match status" value="1"/>
</dbReference>
<dbReference type="SUPFAM" id="SSF55008">
    <property type="entry name" value="HMA, heavy metal-associated domain"/>
    <property type="match status" value="1"/>
</dbReference>
<dbReference type="Pfam" id="PF00403">
    <property type="entry name" value="HMA"/>
    <property type="match status" value="1"/>
</dbReference>
<keyword evidence="6" id="KW-0636">Prenylation</keyword>
<gene>
    <name evidence="9" type="ORF">TRIUR3_09648</name>
</gene>
<dbReference type="PROSITE" id="PS50846">
    <property type="entry name" value="HMA_2"/>
    <property type="match status" value="1"/>
</dbReference>
<organism evidence="9">
    <name type="scientific">Triticum urartu</name>
    <name type="common">Red wild einkorn</name>
    <name type="synonym">Crithodium urartu</name>
    <dbReference type="NCBI Taxonomy" id="4572"/>
    <lineage>
        <taxon>Eukaryota</taxon>
        <taxon>Viridiplantae</taxon>
        <taxon>Streptophyta</taxon>
        <taxon>Embryophyta</taxon>
        <taxon>Tracheophyta</taxon>
        <taxon>Spermatophyta</taxon>
        <taxon>Magnoliopsida</taxon>
        <taxon>Liliopsida</taxon>
        <taxon>Poales</taxon>
        <taxon>Poaceae</taxon>
        <taxon>BOP clade</taxon>
        <taxon>Pooideae</taxon>
        <taxon>Triticodae</taxon>
        <taxon>Triticeae</taxon>
        <taxon>Triticinae</taxon>
        <taxon>Triticum</taxon>
    </lineage>
</organism>
<evidence type="ECO:0000256" key="4">
    <source>
        <dbReference type="ARBA" id="ARBA00022723"/>
    </source>
</evidence>
<sequence>MANALSQMKKHNEHLIQAEVSLENPRPDMQIKDMTNWTERMGVGGTLDYLSELLGGGGRRRSYKQKRKQFQTVELKVRMDCDGCELKVRNALSGMKGVQSVEINRKQYKVTVQGFVEPHKVVKRVQATGKKAEIWPYIPYNLVAHPYAAQTYDKKAPPGYVRKVDAVMPVASYGGPGAGAQEERLTTMFSDDNPNACSVIDNLLKIHGKCLIVPLAPGHHLNSVIIEDNHLQGVGSRQLEGDEAQPVFVLSMSSFGMVVKCLVNSRCIDRHSNLGARMTLQKCLRKTSSWKWS</sequence>
<evidence type="ECO:0000256" key="5">
    <source>
        <dbReference type="ARBA" id="ARBA00023136"/>
    </source>
</evidence>
<dbReference type="AlphaFoldDB" id="M7ZG81"/>
<keyword evidence="6" id="KW-0449">Lipoprotein</keyword>
<dbReference type="InterPro" id="IPR036163">
    <property type="entry name" value="HMA_dom_sf"/>
</dbReference>
<dbReference type="GO" id="GO:0016020">
    <property type="term" value="C:membrane"/>
    <property type="evidence" value="ECO:0007669"/>
    <property type="project" value="UniProtKB-SubCell"/>
</dbReference>
<keyword evidence="3" id="KW-0104">Cadmium</keyword>
<evidence type="ECO:0000259" key="8">
    <source>
        <dbReference type="PROSITE" id="PS50846"/>
    </source>
</evidence>
<dbReference type="EMBL" id="KD130237">
    <property type="protein sequence ID" value="EMS58641.1"/>
    <property type="molecule type" value="Genomic_DNA"/>
</dbReference>
<dbReference type="PANTHER" id="PTHR22814">
    <property type="entry name" value="COPPER TRANSPORT PROTEIN ATOX1-RELATED"/>
    <property type="match status" value="1"/>
</dbReference>
<dbReference type="PANTHER" id="PTHR22814:SF336">
    <property type="entry name" value="HEAVY METAL-ASSOCIATED ISOPRENYLATED PLANT PROTEIN 23"/>
    <property type="match status" value="1"/>
</dbReference>
<accession>M7ZG81</accession>
<evidence type="ECO:0000256" key="7">
    <source>
        <dbReference type="ARBA" id="ARBA00024045"/>
    </source>
</evidence>
<feature type="domain" description="HMA" evidence="8">
    <location>
        <begin position="70"/>
        <end position="133"/>
    </location>
</feature>
<comment type="similarity">
    <text evidence="7">Belongs to the HIPP family.</text>
</comment>
<name>M7ZG81_TRIUA</name>
<dbReference type="STRING" id="4572.M7ZG81"/>
<dbReference type="GO" id="GO:0046872">
    <property type="term" value="F:metal ion binding"/>
    <property type="evidence" value="ECO:0007669"/>
    <property type="project" value="UniProtKB-KW"/>
</dbReference>
<evidence type="ECO:0000256" key="6">
    <source>
        <dbReference type="ARBA" id="ARBA00023289"/>
    </source>
</evidence>
<evidence type="ECO:0000313" key="9">
    <source>
        <dbReference type="EMBL" id="EMS58641.1"/>
    </source>
</evidence>
<keyword evidence="5" id="KW-0472">Membrane</keyword>
<reference evidence="9" key="1">
    <citation type="journal article" date="2013" name="Nature">
        <title>Draft genome of the wheat A-genome progenitor Triticum urartu.</title>
        <authorList>
            <person name="Ling H.Q."/>
            <person name="Zhao S."/>
            <person name="Liu D."/>
            <person name="Wang J."/>
            <person name="Sun H."/>
            <person name="Zhang C."/>
            <person name="Fan H."/>
            <person name="Li D."/>
            <person name="Dong L."/>
            <person name="Tao Y."/>
            <person name="Gao C."/>
            <person name="Wu H."/>
            <person name="Li Y."/>
            <person name="Cui Y."/>
            <person name="Guo X."/>
            <person name="Zheng S."/>
            <person name="Wang B."/>
            <person name="Yu K."/>
            <person name="Liang Q."/>
            <person name="Yang W."/>
            <person name="Lou X."/>
            <person name="Chen J."/>
            <person name="Feng M."/>
            <person name="Jian J."/>
            <person name="Zhang X."/>
            <person name="Luo G."/>
            <person name="Jiang Y."/>
            <person name="Liu J."/>
            <person name="Wang Z."/>
            <person name="Sha Y."/>
            <person name="Zhang B."/>
            <person name="Wu H."/>
            <person name="Tang D."/>
            <person name="Shen Q."/>
            <person name="Xue P."/>
            <person name="Zou S."/>
            <person name="Wang X."/>
            <person name="Liu X."/>
            <person name="Wang F."/>
            <person name="Yang Y."/>
            <person name="An X."/>
            <person name="Dong Z."/>
            <person name="Zhang K."/>
            <person name="Zhang X."/>
            <person name="Luo M.C."/>
            <person name="Dvorak J."/>
            <person name="Tong Y."/>
            <person name="Wang J."/>
            <person name="Yang H."/>
            <person name="Li Z."/>
            <person name="Wang D."/>
            <person name="Zhang A."/>
            <person name="Wang J."/>
        </authorList>
    </citation>
    <scope>NUCLEOTIDE SEQUENCE</scope>
</reference>
<dbReference type="Gene3D" id="3.30.70.100">
    <property type="match status" value="1"/>
</dbReference>
<dbReference type="eggNOG" id="KOG1603">
    <property type="taxonomic scope" value="Eukaryota"/>
</dbReference>
<keyword evidence="4" id="KW-0479">Metal-binding</keyword>
<keyword evidence="2" id="KW-0488">Methylation</keyword>
<dbReference type="OMA" id="NWTERMG"/>
<protein>
    <recommendedName>
        <fullName evidence="8">HMA domain-containing protein</fullName>
    </recommendedName>
</protein>
<dbReference type="InterPro" id="IPR006121">
    <property type="entry name" value="HMA_dom"/>
</dbReference>
<proteinExistence type="inferred from homology"/>
<comment type="subcellular location">
    <subcellularLocation>
        <location evidence="1">Membrane</location>
    </subcellularLocation>
</comment>